<evidence type="ECO:0000256" key="3">
    <source>
        <dbReference type="SAM" id="SignalP"/>
    </source>
</evidence>
<proteinExistence type="predicted"/>
<keyword evidence="1" id="KW-0677">Repeat</keyword>
<keyword evidence="2" id="KW-0802">TPR repeat</keyword>
<dbReference type="InterPro" id="IPR052346">
    <property type="entry name" value="O-mannosyl-transferase_TMTC"/>
</dbReference>
<evidence type="ECO:0000313" key="4">
    <source>
        <dbReference type="EMBL" id="RCW74022.1"/>
    </source>
</evidence>
<dbReference type="PANTHER" id="PTHR44227">
    <property type="match status" value="1"/>
</dbReference>
<dbReference type="AlphaFoldDB" id="A0A368Y1E7"/>
<dbReference type="Proteomes" id="UP000252884">
    <property type="component" value="Unassembled WGS sequence"/>
</dbReference>
<feature type="signal peptide" evidence="3">
    <location>
        <begin position="1"/>
        <end position="37"/>
    </location>
</feature>
<dbReference type="PANTHER" id="PTHR44227:SF3">
    <property type="entry name" value="PROTEIN O-MANNOSYL-TRANSFERASE TMTC4"/>
    <property type="match status" value="1"/>
</dbReference>
<sequence>MGLGGLHYDGPMMRLLRPAARGLVSLTLLLGLLPAHAQAPSASNGEAPPTPPSTPSALTAELFYELLLGEMNASSGERATGYALILDAAIKAKDPQLFQRAVELALQSRSPDAALRAARAWRDTLPQSREANRFLLQILVAANRVLESVEPLRGEIAGSPPMERNAAILAVPRVYGRVPDKKLALQAVEQSLQGYLQDQTTGASAWASLGRMRLLAGDVPGALEAARRGQEIEPGAQAPAILALEMFGRSQPQAEDIIKRQLQASPSPEMQLAYARGLLDEMRYAEALAQLEQLTTRHPEFPDGWLVLGSVQTQDSRPELAEASLKRFLTLAQPLPESEQRKRAMNQAYLALAQTAEKRKDFAAAEGWLGRIDNAEEMLAAQNRRASLLARQGKFDEARALIRGLPERNEAEARAKLNAEVQLLRDGKRYQEAYDRLQQALKREPNDTDLLYEQAMVAEKLSRLDEMERLLRRLIELRPDYHHAYNALGYSLADRNVRLDEAKRLIQKALEIVPNDPYIADSLGWVEFRLGNRAEAEKILSQAFQAKPDAEIAAHLGEVLWAGGQRERAVAIWREGLSLNADNESLRTTLKRLRVPGLQ</sequence>
<dbReference type="SMART" id="SM00028">
    <property type="entry name" value="TPR"/>
    <property type="match status" value="6"/>
</dbReference>
<accession>A0A368Y1E7</accession>
<keyword evidence="5" id="KW-1185">Reference proteome</keyword>
<dbReference type="InterPro" id="IPR019734">
    <property type="entry name" value="TPR_rpt"/>
</dbReference>
<gene>
    <name evidence="4" type="ORF">DES41_102340</name>
</gene>
<dbReference type="InterPro" id="IPR011990">
    <property type="entry name" value="TPR-like_helical_dom_sf"/>
</dbReference>
<dbReference type="EMBL" id="QPJK01000002">
    <property type="protein sequence ID" value="RCW74022.1"/>
    <property type="molecule type" value="Genomic_DNA"/>
</dbReference>
<evidence type="ECO:0000256" key="2">
    <source>
        <dbReference type="ARBA" id="ARBA00022803"/>
    </source>
</evidence>
<keyword evidence="3" id="KW-0732">Signal</keyword>
<name>A0A368Y1E7_9BURK</name>
<dbReference type="Pfam" id="PF13432">
    <property type="entry name" value="TPR_16"/>
    <property type="match status" value="4"/>
</dbReference>
<protein>
    <submittedName>
        <fullName evidence="4">Flp pilus assembly protein TadD</fullName>
    </submittedName>
</protein>
<evidence type="ECO:0000256" key="1">
    <source>
        <dbReference type="ARBA" id="ARBA00022737"/>
    </source>
</evidence>
<reference evidence="4 5" key="1">
    <citation type="submission" date="2018-07" db="EMBL/GenBank/DDBJ databases">
        <title>Genomic Encyclopedia of Type Strains, Phase IV (KMG-IV): sequencing the most valuable type-strain genomes for metagenomic binning, comparative biology and taxonomic classification.</title>
        <authorList>
            <person name="Goeker M."/>
        </authorList>
    </citation>
    <scope>NUCLEOTIDE SEQUENCE [LARGE SCALE GENOMIC DNA]</scope>
    <source>
        <strain evidence="4 5">DSM 21634</strain>
    </source>
</reference>
<organism evidence="4 5">
    <name type="scientific">Pseudorhodoferax soli</name>
    <dbReference type="NCBI Taxonomy" id="545864"/>
    <lineage>
        <taxon>Bacteria</taxon>
        <taxon>Pseudomonadati</taxon>
        <taxon>Pseudomonadota</taxon>
        <taxon>Betaproteobacteria</taxon>
        <taxon>Burkholderiales</taxon>
        <taxon>Comamonadaceae</taxon>
    </lineage>
</organism>
<dbReference type="Gene3D" id="1.25.40.10">
    <property type="entry name" value="Tetratricopeptide repeat domain"/>
    <property type="match status" value="2"/>
</dbReference>
<comment type="caution">
    <text evidence="4">The sequence shown here is derived from an EMBL/GenBank/DDBJ whole genome shotgun (WGS) entry which is preliminary data.</text>
</comment>
<evidence type="ECO:0000313" key="5">
    <source>
        <dbReference type="Proteomes" id="UP000252884"/>
    </source>
</evidence>
<dbReference type="SUPFAM" id="SSF48452">
    <property type="entry name" value="TPR-like"/>
    <property type="match status" value="3"/>
</dbReference>
<feature type="chain" id="PRO_5016745154" evidence="3">
    <location>
        <begin position="38"/>
        <end position="599"/>
    </location>
</feature>